<reference evidence="2 3" key="1">
    <citation type="journal article" date="2016" name="Nat. Commun.">
        <title>Thousands of microbial genomes shed light on interconnected biogeochemical processes in an aquifer system.</title>
        <authorList>
            <person name="Anantharaman K."/>
            <person name="Brown C.T."/>
            <person name="Hug L.A."/>
            <person name="Sharon I."/>
            <person name="Castelle C.J."/>
            <person name="Probst A.J."/>
            <person name="Thomas B.C."/>
            <person name="Singh A."/>
            <person name="Wilkins M.J."/>
            <person name="Karaoz U."/>
            <person name="Brodie E.L."/>
            <person name="Williams K.H."/>
            <person name="Hubbard S.S."/>
            <person name="Banfield J.F."/>
        </authorList>
    </citation>
    <scope>NUCLEOTIDE SEQUENCE [LARGE SCALE GENOMIC DNA]</scope>
</reference>
<dbReference type="Proteomes" id="UP000178841">
    <property type="component" value="Unassembled WGS sequence"/>
</dbReference>
<evidence type="ECO:0000313" key="3">
    <source>
        <dbReference type="Proteomes" id="UP000178841"/>
    </source>
</evidence>
<feature type="domain" description="GIY-YIG" evidence="1">
    <location>
        <begin position="1"/>
        <end position="74"/>
    </location>
</feature>
<dbReference type="AlphaFoldDB" id="A0A1G2CT76"/>
<dbReference type="STRING" id="1798657.A2648_01705"/>
<comment type="caution">
    <text evidence="2">The sequence shown here is derived from an EMBL/GenBank/DDBJ whole genome shotgun (WGS) entry which is preliminary data.</text>
</comment>
<proteinExistence type="predicted"/>
<organism evidence="2 3">
    <name type="scientific">Candidatus Lloydbacteria bacterium RIFCSPHIGHO2_01_FULL_41_20</name>
    <dbReference type="NCBI Taxonomy" id="1798657"/>
    <lineage>
        <taxon>Bacteria</taxon>
        <taxon>Candidatus Lloydiibacteriota</taxon>
    </lineage>
</organism>
<dbReference type="EMBL" id="MHLH01000006">
    <property type="protein sequence ID" value="OGZ04437.1"/>
    <property type="molecule type" value="Genomic_DNA"/>
</dbReference>
<dbReference type="SUPFAM" id="SSF82771">
    <property type="entry name" value="GIY-YIG endonuclease"/>
    <property type="match status" value="1"/>
</dbReference>
<accession>A0A1G2CT76</accession>
<dbReference type="PROSITE" id="PS50164">
    <property type="entry name" value="GIY_YIG"/>
    <property type="match status" value="1"/>
</dbReference>
<dbReference type="Pfam" id="PF01541">
    <property type="entry name" value="GIY-YIG"/>
    <property type="match status" value="1"/>
</dbReference>
<evidence type="ECO:0000313" key="2">
    <source>
        <dbReference type="EMBL" id="OGZ04437.1"/>
    </source>
</evidence>
<dbReference type="InterPro" id="IPR000305">
    <property type="entry name" value="GIY-YIG_endonuc"/>
</dbReference>
<dbReference type="Gene3D" id="3.40.1440.10">
    <property type="entry name" value="GIY-YIG endonuclease"/>
    <property type="match status" value="1"/>
</dbReference>
<name>A0A1G2CT76_9BACT</name>
<dbReference type="InterPro" id="IPR035901">
    <property type="entry name" value="GIY-YIG_endonuc_sf"/>
</dbReference>
<evidence type="ECO:0000259" key="1">
    <source>
        <dbReference type="PROSITE" id="PS50164"/>
    </source>
</evidence>
<sequence>MHYVYVIKQIKDDIYYIGYTSDLKRRFKEHNAGQECKLIYYESYLFDKSARQRERSLKQYGGAWRSLRKRLNLK</sequence>
<protein>
    <recommendedName>
        <fullName evidence="1">GIY-YIG domain-containing protein</fullName>
    </recommendedName>
</protein>
<gene>
    <name evidence="2" type="ORF">A2648_01705</name>
</gene>